<organism evidence="2 3">
    <name type="scientific">Mycolicibacterium conceptionense</name>
    <dbReference type="NCBI Taxonomy" id="451644"/>
    <lineage>
        <taxon>Bacteria</taxon>
        <taxon>Bacillati</taxon>
        <taxon>Actinomycetota</taxon>
        <taxon>Actinomycetes</taxon>
        <taxon>Mycobacteriales</taxon>
        <taxon>Mycobacteriaceae</taxon>
        <taxon>Mycolicibacterium</taxon>
    </lineage>
</organism>
<reference evidence="2 3" key="1">
    <citation type="submission" date="2015-03" db="EMBL/GenBank/DDBJ databases">
        <authorList>
            <person name="Murphy D."/>
        </authorList>
    </citation>
    <scope>NUCLEOTIDE SEQUENCE [LARGE SCALE GENOMIC DNA]</scope>
    <source>
        <strain evidence="2 3">D16</strain>
    </source>
</reference>
<keyword evidence="2" id="KW-0695">RNA-directed DNA polymerase</keyword>
<keyword evidence="2" id="KW-0808">Transferase</keyword>
<dbReference type="GO" id="GO:0003964">
    <property type="term" value="F:RNA-directed DNA polymerase activity"/>
    <property type="evidence" value="ECO:0007669"/>
    <property type="project" value="UniProtKB-KW"/>
</dbReference>
<gene>
    <name evidence="2" type="ORF">BN970_04945</name>
</gene>
<name>A0A0U1DRE3_9MYCO</name>
<dbReference type="AlphaFoldDB" id="A0A0U1DRE3"/>
<dbReference type="InterPro" id="IPR000477">
    <property type="entry name" value="RT_dom"/>
</dbReference>
<proteinExistence type="predicted"/>
<feature type="domain" description="Reverse transcriptase" evidence="1">
    <location>
        <begin position="1"/>
        <end position="247"/>
    </location>
</feature>
<sequence length="503" mass="55422">MWDKVAAQAGPIAGFLENQLRAGFQPAPQVEIAARKPAHGVRPVPYWGTLERVAYRALTTAAVADLDPFDRSPQTYINFITEPGRYARDRQPARAQNRLGEFFLFLESPVKYVVKSDITAFYQFIDHAVLANELLLLGVNFELIEALMELLAEVQGRNYGLPQLLDASDMLSEIYADRIERDLLRSGFAAWRFNDDFRIACDTYADSLAAIEALDAAARRVGLVLSEHKTVTVGIVKYILDALGLSPSEAGQAVNLDDVEDIVGDYTDDFGKEDADAAYDVIRKAEVRSADFVVGPEEAHSINLSSIRGEDVRLLRRAINGLTLAGDARAVDEIVQLARYAPSLTPNLMRYLRTIGDQCEPQDDAWDDIIEAVDRLAGEVALNAWQNMWLVDVIHDLGLLSRDLGDEEAAKRRAEWVDDLRRDTENEALRAAATRALAAQGLISLTSVIAAADRTSDALLHFYTSAGRECAQLLTGIEATEAQKALTAWAKSSKLHGFLLGDS</sequence>
<dbReference type="Proteomes" id="UP000182227">
    <property type="component" value="Unassembled WGS sequence"/>
</dbReference>
<dbReference type="EMBL" id="CTEF01000004">
    <property type="protein sequence ID" value="CQD21257.1"/>
    <property type="molecule type" value="Genomic_DNA"/>
</dbReference>
<accession>A0A0U1DRE3</accession>
<dbReference type="PROSITE" id="PS50878">
    <property type="entry name" value="RT_POL"/>
    <property type="match status" value="1"/>
</dbReference>
<keyword evidence="2" id="KW-0548">Nucleotidyltransferase</keyword>
<evidence type="ECO:0000313" key="2">
    <source>
        <dbReference type="EMBL" id="CQD21257.1"/>
    </source>
</evidence>
<dbReference type="Pfam" id="PF00078">
    <property type="entry name" value="RVT_1"/>
    <property type="match status" value="1"/>
</dbReference>
<evidence type="ECO:0000259" key="1">
    <source>
        <dbReference type="PROSITE" id="PS50878"/>
    </source>
</evidence>
<protein>
    <submittedName>
        <fullName evidence="2">Reverse transcriptase (RNA-dependent DNA polymerase)</fullName>
    </submittedName>
</protein>
<evidence type="ECO:0000313" key="3">
    <source>
        <dbReference type="Proteomes" id="UP000182227"/>
    </source>
</evidence>